<accession>A0A818NJY8</accession>
<comment type="caution">
    <text evidence="3">The sequence shown here is derived from an EMBL/GenBank/DDBJ whole genome shotgun (WGS) entry which is preliminary data.</text>
</comment>
<organism evidence="3 4">
    <name type="scientific">Adineta steineri</name>
    <dbReference type="NCBI Taxonomy" id="433720"/>
    <lineage>
        <taxon>Eukaryota</taxon>
        <taxon>Metazoa</taxon>
        <taxon>Spiralia</taxon>
        <taxon>Gnathifera</taxon>
        <taxon>Rotifera</taxon>
        <taxon>Eurotatoria</taxon>
        <taxon>Bdelloidea</taxon>
        <taxon>Adinetida</taxon>
        <taxon>Adinetidae</taxon>
        <taxon>Adineta</taxon>
    </lineage>
</organism>
<proteinExistence type="predicted"/>
<evidence type="ECO:0000256" key="2">
    <source>
        <dbReference type="SAM" id="MobiDB-lite"/>
    </source>
</evidence>
<evidence type="ECO:0000256" key="1">
    <source>
        <dbReference type="SAM" id="Coils"/>
    </source>
</evidence>
<dbReference type="Proteomes" id="UP000663844">
    <property type="component" value="Unassembled WGS sequence"/>
</dbReference>
<name>A0A818NJY8_9BILA</name>
<evidence type="ECO:0000313" key="3">
    <source>
        <dbReference type="EMBL" id="CAF3606198.1"/>
    </source>
</evidence>
<reference evidence="3" key="1">
    <citation type="submission" date="2021-02" db="EMBL/GenBank/DDBJ databases">
        <authorList>
            <person name="Nowell W R."/>
        </authorList>
    </citation>
    <scope>NUCLEOTIDE SEQUENCE</scope>
</reference>
<feature type="region of interest" description="Disordered" evidence="2">
    <location>
        <begin position="25"/>
        <end position="48"/>
    </location>
</feature>
<gene>
    <name evidence="3" type="ORF">OXD698_LOCUS6682</name>
</gene>
<evidence type="ECO:0000313" key="4">
    <source>
        <dbReference type="Proteomes" id="UP000663844"/>
    </source>
</evidence>
<sequence>MSTLTVQKCSVCSAPALNSQTWQTTKTSLNRSTSAKRNTSKQDLNRSLTTQNKLSKSAVQGLEDEYIKQLQEQVYYLETESIVDFLLFFKHKISFFLNYSYTRDQLNKTSTLAHRSHQAEHERSDLQRSLVQTTSQFEQISSENHGLTIALDELRRKFDIDKQNLLTELDNLRRAKDALEQEKRLHDQELRQLRDRTRVSSDELKNAHDKVRILEQQFEQQLNQNKILTDELHHSKLETSNLQRSLNDHHVVGRDRDRLQGIVSELEKDIKILRQDAKAHDTRYNEAQFLRSKLADEKVVLLKEVKRLEALSKEFERELEELRLALRERTDVLQLKEQELAGLRKKEHTFRSTVDNLQIQLDTELIRNKDLDGQLKQLQRQLNIETQNALTAKRESNEYHIRNTRLQDEINLLLHDKDQLTIRISTLQQQLANEENLASKLRIEIEELERRVQEIDRLKSLEDLIQSQRWDDMSQMAQTMQTVSRTMARATSPTHIRKKRVDLP</sequence>
<feature type="coiled-coil region" evidence="1">
    <location>
        <begin position="155"/>
        <end position="231"/>
    </location>
</feature>
<keyword evidence="1" id="KW-0175">Coiled coil</keyword>
<dbReference type="EMBL" id="CAJOAZ010000294">
    <property type="protein sequence ID" value="CAF3606198.1"/>
    <property type="molecule type" value="Genomic_DNA"/>
</dbReference>
<protein>
    <submittedName>
        <fullName evidence="3">Uncharacterized protein</fullName>
    </submittedName>
</protein>
<feature type="coiled-coil region" evidence="1">
    <location>
        <begin position="256"/>
        <end position="458"/>
    </location>
</feature>
<dbReference type="AlphaFoldDB" id="A0A818NJY8"/>